<evidence type="ECO:0000256" key="3">
    <source>
        <dbReference type="ARBA" id="ARBA00038471"/>
    </source>
</evidence>
<dbReference type="SUPFAM" id="SSF101148">
    <property type="entry name" value="Plant invertase/pectin methylesterase inhibitor"/>
    <property type="match status" value="3"/>
</dbReference>
<dbReference type="InterPro" id="IPR034088">
    <property type="entry name" value="Pla_a_1-like"/>
</dbReference>
<evidence type="ECO:0000256" key="2">
    <source>
        <dbReference type="ARBA" id="ARBA00023157"/>
    </source>
</evidence>
<feature type="signal peptide" evidence="4">
    <location>
        <begin position="1"/>
        <end position="26"/>
    </location>
</feature>
<dbReference type="CDD" id="cd14859">
    <property type="entry name" value="PMEI_like"/>
    <property type="match status" value="1"/>
</dbReference>
<dbReference type="SMART" id="SM00856">
    <property type="entry name" value="PMEI"/>
    <property type="match status" value="2"/>
</dbReference>
<organism evidence="6 7">
    <name type="scientific">Musa balbisiana</name>
    <name type="common">Banana</name>
    <dbReference type="NCBI Taxonomy" id="52838"/>
    <lineage>
        <taxon>Eukaryota</taxon>
        <taxon>Viridiplantae</taxon>
        <taxon>Streptophyta</taxon>
        <taxon>Embryophyta</taxon>
        <taxon>Tracheophyta</taxon>
        <taxon>Spermatophyta</taxon>
        <taxon>Magnoliopsida</taxon>
        <taxon>Liliopsida</taxon>
        <taxon>Zingiberales</taxon>
        <taxon>Musaceae</taxon>
        <taxon>Musa</taxon>
    </lineage>
</organism>
<evidence type="ECO:0000313" key="7">
    <source>
        <dbReference type="Proteomes" id="UP000317650"/>
    </source>
</evidence>
<feature type="chain" id="PRO_5020427790" description="Pectinesterase inhibitor domain-containing protein" evidence="4">
    <location>
        <begin position="27"/>
        <end position="306"/>
    </location>
</feature>
<evidence type="ECO:0000259" key="5">
    <source>
        <dbReference type="SMART" id="SM00856"/>
    </source>
</evidence>
<dbReference type="InterPro" id="IPR006501">
    <property type="entry name" value="Pectinesterase_inhib_dom"/>
</dbReference>
<dbReference type="CDD" id="cd15795">
    <property type="entry name" value="PMEI-Pla_a_1_like"/>
    <property type="match status" value="1"/>
</dbReference>
<reference evidence="6 7" key="1">
    <citation type="journal article" date="2019" name="Nat. Plants">
        <title>Genome sequencing of Musa balbisiana reveals subgenome evolution and function divergence in polyploid bananas.</title>
        <authorList>
            <person name="Yao X."/>
        </authorList>
    </citation>
    <scope>NUCLEOTIDE SEQUENCE [LARGE SCALE GENOMIC DNA]</scope>
    <source>
        <strain evidence="7">cv. DH-PKW</strain>
        <tissue evidence="6">Leaves</tissue>
    </source>
</reference>
<sequence>MRPSTICILLAVAVLLHHHLLPGVEASVEKACRDAANSSPNINYDFCVAELLPYPGSRSADQKSLTVIAATLAKDKTTSVSAKLLPYQGSRSVDQKSLTVIAATLAKDKTTSANAKVESLLARTSDPKTKQCLESCGSVYEDLLSDLNTSILAIKEDRPVNAKTYLSIAMDALDTCEDGFKELNVLLPLNKEDSDLTQMCTIALAFTNLLGSSRTRGAIGGPEVADVLGVLRSVYEDLLSDLNTSILAIKEDRPVNAKTYLSIAMDALDTCEDGFKELNVLLPLNKEDSDLTQMCTIALAFTNMLG</sequence>
<protein>
    <recommendedName>
        <fullName evidence="5">Pectinesterase inhibitor domain-containing protein</fullName>
    </recommendedName>
</protein>
<accession>A0A4S8I5X0</accession>
<dbReference type="Proteomes" id="UP000317650">
    <property type="component" value="Unassembled WGS sequence"/>
</dbReference>
<gene>
    <name evidence="6" type="ORF">C4D60_Mb00t00330</name>
</gene>
<dbReference type="NCBIfam" id="TIGR01614">
    <property type="entry name" value="PME_inhib"/>
    <property type="match status" value="2"/>
</dbReference>
<dbReference type="Gene3D" id="1.20.140.40">
    <property type="entry name" value="Invertase/pectin methylesterase inhibitor family protein"/>
    <property type="match status" value="3"/>
</dbReference>
<evidence type="ECO:0000313" key="6">
    <source>
        <dbReference type="EMBL" id="THU43288.1"/>
    </source>
</evidence>
<dbReference type="GO" id="GO:0004857">
    <property type="term" value="F:enzyme inhibitor activity"/>
    <property type="evidence" value="ECO:0007669"/>
    <property type="project" value="InterPro"/>
</dbReference>
<keyword evidence="2" id="KW-1015">Disulfide bond</keyword>
<evidence type="ECO:0000256" key="1">
    <source>
        <dbReference type="ARBA" id="ARBA00022729"/>
    </source>
</evidence>
<comment type="caution">
    <text evidence="6">The sequence shown here is derived from an EMBL/GenBank/DDBJ whole genome shotgun (WGS) entry which is preliminary data.</text>
</comment>
<dbReference type="AlphaFoldDB" id="A0A4S8I5X0"/>
<feature type="domain" description="Pectinesterase inhibitor" evidence="5">
    <location>
        <begin position="208"/>
        <end position="301"/>
    </location>
</feature>
<dbReference type="EMBL" id="PYDT01000144">
    <property type="protein sequence ID" value="THU43288.1"/>
    <property type="molecule type" value="Genomic_DNA"/>
</dbReference>
<keyword evidence="1 4" id="KW-0732">Signal</keyword>
<comment type="similarity">
    <text evidence="3">Belongs to the PMEI family.</text>
</comment>
<keyword evidence="7" id="KW-1185">Reference proteome</keyword>
<dbReference type="PANTHER" id="PTHR35357">
    <property type="entry name" value="OS02G0537100 PROTEIN"/>
    <property type="match status" value="1"/>
</dbReference>
<proteinExistence type="inferred from homology"/>
<name>A0A4S8I5X0_MUSBA</name>
<dbReference type="InterPro" id="IPR035513">
    <property type="entry name" value="Invertase/methylesterase_inhib"/>
</dbReference>
<evidence type="ECO:0000256" key="4">
    <source>
        <dbReference type="SAM" id="SignalP"/>
    </source>
</evidence>
<feature type="domain" description="Pectinesterase inhibitor" evidence="5">
    <location>
        <begin position="23"/>
        <end position="206"/>
    </location>
</feature>
<dbReference type="Pfam" id="PF04043">
    <property type="entry name" value="PMEI"/>
    <property type="match status" value="2"/>
</dbReference>
<dbReference type="PANTHER" id="PTHR35357:SF23">
    <property type="entry name" value="PECTINESTERASE INHIBITOR DOMAIN-CONTAINING PROTEIN"/>
    <property type="match status" value="1"/>
</dbReference>